<dbReference type="GO" id="GO:0005634">
    <property type="term" value="C:nucleus"/>
    <property type="evidence" value="ECO:0007669"/>
    <property type="project" value="UniProtKB-SubCell"/>
</dbReference>
<reference evidence="9" key="2">
    <citation type="submission" date="2015-01" db="EMBL/GenBank/DDBJ databases">
        <title>Evolutionary Origins and Diversification of the Mycorrhizal Mutualists.</title>
        <authorList>
            <consortium name="DOE Joint Genome Institute"/>
            <consortium name="Mycorrhizal Genomics Consortium"/>
            <person name="Kohler A."/>
            <person name="Kuo A."/>
            <person name="Nagy L.G."/>
            <person name="Floudas D."/>
            <person name="Copeland A."/>
            <person name="Barry K.W."/>
            <person name="Cichocki N."/>
            <person name="Veneault-Fourrey C."/>
            <person name="LaButti K."/>
            <person name="Lindquist E.A."/>
            <person name="Lipzen A."/>
            <person name="Lundell T."/>
            <person name="Morin E."/>
            <person name="Murat C."/>
            <person name="Riley R."/>
            <person name="Ohm R."/>
            <person name="Sun H."/>
            <person name="Tunlid A."/>
            <person name="Henrissat B."/>
            <person name="Grigoriev I.V."/>
            <person name="Hibbett D.S."/>
            <person name="Martin F."/>
        </authorList>
    </citation>
    <scope>NUCLEOTIDE SEQUENCE [LARGE SCALE GENOMIC DNA]</scope>
    <source>
        <strain evidence="9">MAFF 305830</strain>
    </source>
</reference>
<dbReference type="EMBL" id="KN824286">
    <property type="protein sequence ID" value="KIM30011.1"/>
    <property type="molecule type" value="Genomic_DNA"/>
</dbReference>
<proteinExistence type="inferred from homology"/>
<dbReference type="FunFam" id="1.20.58.200:FF:000002">
    <property type="entry name" value="Putative translin"/>
    <property type="match status" value="1"/>
</dbReference>
<dbReference type="Gene3D" id="1.20.58.190">
    <property type="entry name" value="Translin, domain 1"/>
    <property type="match status" value="1"/>
</dbReference>
<evidence type="ECO:0000256" key="1">
    <source>
        <dbReference type="ARBA" id="ARBA00004123"/>
    </source>
</evidence>
<evidence type="ECO:0000256" key="3">
    <source>
        <dbReference type="ARBA" id="ARBA00005902"/>
    </source>
</evidence>
<dbReference type="InterPro" id="IPR036081">
    <property type="entry name" value="Translin_sf"/>
</dbReference>
<keyword evidence="7" id="KW-0539">Nucleus</keyword>
<evidence type="ECO:0008006" key="10">
    <source>
        <dbReference type="Google" id="ProtNLM"/>
    </source>
</evidence>
<evidence type="ECO:0000256" key="6">
    <source>
        <dbReference type="ARBA" id="ARBA00023125"/>
    </source>
</evidence>
<name>A0A0C3BEX6_SERVB</name>
<gene>
    <name evidence="8" type="ORF">M408DRAFT_328437</name>
</gene>
<comment type="similarity">
    <text evidence="3">Belongs to the translin family.</text>
</comment>
<dbReference type="InterPro" id="IPR002848">
    <property type="entry name" value="Translin_fam"/>
</dbReference>
<dbReference type="CDD" id="cd14819">
    <property type="entry name" value="Translin"/>
    <property type="match status" value="1"/>
</dbReference>
<dbReference type="GO" id="GO:0003723">
    <property type="term" value="F:RNA binding"/>
    <property type="evidence" value="ECO:0007669"/>
    <property type="project" value="UniProtKB-KW"/>
</dbReference>
<reference evidence="8 9" key="1">
    <citation type="submission" date="2014-04" db="EMBL/GenBank/DDBJ databases">
        <authorList>
            <consortium name="DOE Joint Genome Institute"/>
            <person name="Kuo A."/>
            <person name="Zuccaro A."/>
            <person name="Kohler A."/>
            <person name="Nagy L.G."/>
            <person name="Floudas D."/>
            <person name="Copeland A."/>
            <person name="Barry K.W."/>
            <person name="Cichocki N."/>
            <person name="Veneault-Fourrey C."/>
            <person name="LaButti K."/>
            <person name="Lindquist E.A."/>
            <person name="Lipzen A."/>
            <person name="Lundell T."/>
            <person name="Morin E."/>
            <person name="Murat C."/>
            <person name="Sun H."/>
            <person name="Tunlid A."/>
            <person name="Henrissat B."/>
            <person name="Grigoriev I.V."/>
            <person name="Hibbett D.S."/>
            <person name="Martin F."/>
            <person name="Nordberg H.P."/>
            <person name="Cantor M.N."/>
            <person name="Hua S.X."/>
        </authorList>
    </citation>
    <scope>NUCLEOTIDE SEQUENCE [LARGE SCALE GENOMIC DNA]</scope>
    <source>
        <strain evidence="8 9">MAFF 305830</strain>
    </source>
</reference>
<dbReference type="GO" id="GO:0016070">
    <property type="term" value="P:RNA metabolic process"/>
    <property type="evidence" value="ECO:0007669"/>
    <property type="project" value="InterPro"/>
</dbReference>
<dbReference type="GO" id="GO:0005737">
    <property type="term" value="C:cytoplasm"/>
    <property type="evidence" value="ECO:0007669"/>
    <property type="project" value="UniProtKB-SubCell"/>
</dbReference>
<dbReference type="PANTHER" id="PTHR10741">
    <property type="entry name" value="TRANSLIN AND TRANSLIN ASSOCIATED PROTEIN X"/>
    <property type="match status" value="1"/>
</dbReference>
<dbReference type="HOGENOM" id="CLU_079179_0_0_1"/>
<keyword evidence="4" id="KW-0963">Cytoplasm</keyword>
<evidence type="ECO:0000256" key="5">
    <source>
        <dbReference type="ARBA" id="ARBA00022884"/>
    </source>
</evidence>
<organism evidence="8 9">
    <name type="scientific">Serendipita vermifera MAFF 305830</name>
    <dbReference type="NCBI Taxonomy" id="933852"/>
    <lineage>
        <taxon>Eukaryota</taxon>
        <taxon>Fungi</taxon>
        <taxon>Dikarya</taxon>
        <taxon>Basidiomycota</taxon>
        <taxon>Agaricomycotina</taxon>
        <taxon>Agaricomycetes</taxon>
        <taxon>Sebacinales</taxon>
        <taxon>Serendipitaceae</taxon>
        <taxon>Serendipita</taxon>
    </lineage>
</organism>
<keyword evidence="9" id="KW-1185">Reference proteome</keyword>
<dbReference type="InterPro" id="IPR016068">
    <property type="entry name" value="Translin_N"/>
</dbReference>
<evidence type="ECO:0000256" key="2">
    <source>
        <dbReference type="ARBA" id="ARBA00004496"/>
    </source>
</evidence>
<keyword evidence="6" id="KW-0238">DNA-binding</keyword>
<dbReference type="OrthoDB" id="829at2759"/>
<dbReference type="STRING" id="933852.A0A0C3BEX6"/>
<dbReference type="InterPro" id="IPR016069">
    <property type="entry name" value="Translin_C"/>
</dbReference>
<dbReference type="SUPFAM" id="SSF74784">
    <property type="entry name" value="Translin"/>
    <property type="match status" value="1"/>
</dbReference>
<dbReference type="GO" id="GO:0043565">
    <property type="term" value="F:sequence-specific DNA binding"/>
    <property type="evidence" value="ECO:0007669"/>
    <property type="project" value="InterPro"/>
</dbReference>
<evidence type="ECO:0000313" key="9">
    <source>
        <dbReference type="Proteomes" id="UP000054097"/>
    </source>
</evidence>
<dbReference type="Gene3D" id="1.20.58.200">
    <property type="entry name" value="Translin, domain 2"/>
    <property type="match status" value="1"/>
</dbReference>
<dbReference type="AlphaFoldDB" id="A0A0C3BEX6"/>
<accession>A0A0C3BEX6</accession>
<dbReference type="Proteomes" id="UP000054097">
    <property type="component" value="Unassembled WGS sequence"/>
</dbReference>
<dbReference type="InterPro" id="IPR033956">
    <property type="entry name" value="Translin"/>
</dbReference>
<dbReference type="Pfam" id="PF01997">
    <property type="entry name" value="Translin"/>
    <property type="match status" value="1"/>
</dbReference>
<comment type="subcellular location">
    <subcellularLocation>
        <location evidence="2">Cytoplasm</location>
    </subcellularLocation>
    <subcellularLocation>
        <location evidence="1">Nucleus</location>
    </subcellularLocation>
</comment>
<evidence type="ECO:0000256" key="7">
    <source>
        <dbReference type="ARBA" id="ARBA00023242"/>
    </source>
</evidence>
<evidence type="ECO:0000313" key="8">
    <source>
        <dbReference type="EMBL" id="KIM30011.1"/>
    </source>
</evidence>
<sequence length="224" mass="25509">MDPNELEKITTALEQESTLREKLRDASSDLEKGTRVMMAALMAIHSTPKTEMPALLETIVPVRETCKAPMAVIAELVPPNQYWRWKDIYGRHVQNFVFVVALCEYLSSHKLSSLQDISDALDLKSEWHDRVHVQVEDYLHGVVSVVNELSRLAVNSVTMGDFEEPFKIHTFVSDVFTGFSMLNLKNDTLRKRFDGLKYDLKKIEEVVYDLSVRKLGPSKSAVLP</sequence>
<protein>
    <recommendedName>
        <fullName evidence="10">Translin</fullName>
    </recommendedName>
</protein>
<dbReference type="GO" id="GO:0003697">
    <property type="term" value="F:single-stranded DNA binding"/>
    <property type="evidence" value="ECO:0007669"/>
    <property type="project" value="InterPro"/>
</dbReference>
<keyword evidence="5" id="KW-0694">RNA-binding</keyword>
<evidence type="ECO:0000256" key="4">
    <source>
        <dbReference type="ARBA" id="ARBA00022490"/>
    </source>
</evidence>